<dbReference type="Pfam" id="PF12801">
    <property type="entry name" value="Fer4_5"/>
    <property type="match status" value="2"/>
</dbReference>
<keyword evidence="3" id="KW-0479">Metal-binding</keyword>
<dbReference type="GO" id="GO:0051539">
    <property type="term" value="F:4 iron, 4 sulfur cluster binding"/>
    <property type="evidence" value="ECO:0007669"/>
    <property type="project" value="UniProtKB-KW"/>
</dbReference>
<dbReference type="CDD" id="cd16373">
    <property type="entry name" value="DMSOR_beta_like"/>
    <property type="match status" value="1"/>
</dbReference>
<feature type="transmembrane region" description="Helical" evidence="7">
    <location>
        <begin position="207"/>
        <end position="228"/>
    </location>
</feature>
<evidence type="ECO:0000259" key="8">
    <source>
        <dbReference type="PROSITE" id="PS51379"/>
    </source>
</evidence>
<feature type="domain" description="4Fe-4S ferredoxin-type" evidence="8">
    <location>
        <begin position="258"/>
        <end position="284"/>
    </location>
</feature>
<dbReference type="Gene3D" id="3.30.70.20">
    <property type="match status" value="3"/>
</dbReference>
<feature type="transmembrane region" description="Helical" evidence="7">
    <location>
        <begin position="182"/>
        <end position="200"/>
    </location>
</feature>
<feature type="transmembrane region" description="Helical" evidence="7">
    <location>
        <begin position="12"/>
        <end position="32"/>
    </location>
</feature>
<evidence type="ECO:0000256" key="7">
    <source>
        <dbReference type="SAM" id="Phobius"/>
    </source>
</evidence>
<keyword evidence="1" id="KW-0813">Transport</keyword>
<evidence type="ECO:0000256" key="1">
    <source>
        <dbReference type="ARBA" id="ARBA00022448"/>
    </source>
</evidence>
<keyword evidence="2" id="KW-0004">4Fe-4S</keyword>
<evidence type="ECO:0000256" key="4">
    <source>
        <dbReference type="ARBA" id="ARBA00022982"/>
    </source>
</evidence>
<dbReference type="PROSITE" id="PS51379">
    <property type="entry name" value="4FE4S_FER_2"/>
    <property type="match status" value="6"/>
</dbReference>
<evidence type="ECO:0000256" key="6">
    <source>
        <dbReference type="ARBA" id="ARBA00023014"/>
    </source>
</evidence>
<accession>A0A521CP87</accession>
<evidence type="ECO:0000256" key="3">
    <source>
        <dbReference type="ARBA" id="ARBA00022723"/>
    </source>
</evidence>
<name>A0A521CP87_SACCC</name>
<feature type="domain" description="4Fe-4S ferredoxin-type" evidence="8">
    <location>
        <begin position="358"/>
        <end position="387"/>
    </location>
</feature>
<keyword evidence="7" id="KW-1133">Transmembrane helix</keyword>
<evidence type="ECO:0000256" key="5">
    <source>
        <dbReference type="ARBA" id="ARBA00023004"/>
    </source>
</evidence>
<dbReference type="Pfam" id="PF12838">
    <property type="entry name" value="Fer4_7"/>
    <property type="match status" value="1"/>
</dbReference>
<dbReference type="RefSeq" id="WP_142532980.1">
    <property type="nucleotide sequence ID" value="NZ_FXTB01000003.1"/>
</dbReference>
<keyword evidence="7" id="KW-0472">Membrane</keyword>
<dbReference type="InterPro" id="IPR017896">
    <property type="entry name" value="4Fe4S_Fe-S-bd"/>
</dbReference>
<organism evidence="9 10">
    <name type="scientific">Saccharicrinis carchari</name>
    <dbReference type="NCBI Taxonomy" id="1168039"/>
    <lineage>
        <taxon>Bacteria</taxon>
        <taxon>Pseudomonadati</taxon>
        <taxon>Bacteroidota</taxon>
        <taxon>Bacteroidia</taxon>
        <taxon>Marinilabiliales</taxon>
        <taxon>Marinilabiliaceae</taxon>
        <taxon>Saccharicrinis</taxon>
    </lineage>
</organism>
<feature type="domain" description="4Fe-4S ferredoxin-type" evidence="8">
    <location>
        <begin position="443"/>
        <end position="472"/>
    </location>
</feature>
<evidence type="ECO:0000313" key="10">
    <source>
        <dbReference type="Proteomes" id="UP000319040"/>
    </source>
</evidence>
<dbReference type="PANTHER" id="PTHR30176">
    <property type="entry name" value="FERREDOXIN-TYPE PROTEIN NAPH"/>
    <property type="match status" value="1"/>
</dbReference>
<feature type="transmembrane region" description="Helical" evidence="7">
    <location>
        <begin position="52"/>
        <end position="73"/>
    </location>
</feature>
<protein>
    <submittedName>
        <fullName evidence="9">Polyferredoxin</fullName>
    </submittedName>
</protein>
<keyword evidence="5" id="KW-0408">Iron</keyword>
<keyword evidence="7" id="KW-0812">Transmembrane</keyword>
<feature type="transmembrane region" description="Helical" evidence="7">
    <location>
        <begin position="116"/>
        <end position="137"/>
    </location>
</feature>
<gene>
    <name evidence="9" type="ORF">SAMN06265379_103283</name>
</gene>
<keyword evidence="10" id="KW-1185">Reference proteome</keyword>
<dbReference type="InterPro" id="IPR017900">
    <property type="entry name" value="4Fe4S_Fe_S_CS"/>
</dbReference>
<reference evidence="9 10" key="1">
    <citation type="submission" date="2017-05" db="EMBL/GenBank/DDBJ databases">
        <authorList>
            <person name="Varghese N."/>
            <person name="Submissions S."/>
        </authorList>
    </citation>
    <scope>NUCLEOTIDE SEQUENCE [LARGE SCALE GENOMIC DNA]</scope>
    <source>
        <strain evidence="9 10">DSM 27040</strain>
    </source>
</reference>
<feature type="domain" description="4Fe-4S ferredoxin-type" evidence="8">
    <location>
        <begin position="228"/>
        <end position="257"/>
    </location>
</feature>
<evidence type="ECO:0000313" key="9">
    <source>
        <dbReference type="EMBL" id="SMO60480.1"/>
    </source>
</evidence>
<dbReference type="SUPFAM" id="SSF54862">
    <property type="entry name" value="4Fe-4S ferredoxins"/>
    <property type="match status" value="2"/>
</dbReference>
<feature type="domain" description="4Fe-4S ferredoxin-type" evidence="8">
    <location>
        <begin position="395"/>
        <end position="428"/>
    </location>
</feature>
<sequence>MPYSKLKKTRVLAALLFFSLTLFSFIDIYELLPEPVTSNILFLQFVPSLIKFTQVVSFATIGFIIVILLTVLLGRIYCSAICPLGILQDMFTHIARKRSKKRLFLKFKKPYPHVRYSLLALALISFLAGTSLLVNLLDPYSNAGRIFTYNIKPGVVWINNGIAGLLQGQKIYTLHLIELASTPWAITLYTVLFFVGIAYLSYKRGRLFCNLICPVGTLLGIISKKAMFKVQISSDKCTKCCNCVSVCKSECIDLKTHQIDYSRCVACYDCLPVCNDDAIRYALAQSNNNKTEPPTSEKKLNRRGAIATMLTITASSTILAQHGQGHGQGYGRRRGGFGNRPPFKLALREHPVTPPGSKSLERFNNLCTACGLCVSACPTHVLQPALTEYGLIGFMQPHMDYAHAGFCNFDCTRCSDICPTGAIMPLPIEEKKLTQLGKAVFVKRNCVVHRDGTDCGACSEHCPTKAVVMVPYRNGLVIPEVNQDLCIGCGACEYPCPVDYPHKAIYIESNPVHLMAQKPPEVQSEHRALEEDFPF</sequence>
<dbReference type="Proteomes" id="UP000319040">
    <property type="component" value="Unassembled WGS sequence"/>
</dbReference>
<dbReference type="EMBL" id="FXTB01000003">
    <property type="protein sequence ID" value="SMO60480.1"/>
    <property type="molecule type" value="Genomic_DNA"/>
</dbReference>
<dbReference type="InterPro" id="IPR051684">
    <property type="entry name" value="Electron_Trans/Redox"/>
</dbReference>
<keyword evidence="4" id="KW-0249">Electron transport</keyword>
<dbReference type="GO" id="GO:0005886">
    <property type="term" value="C:plasma membrane"/>
    <property type="evidence" value="ECO:0007669"/>
    <property type="project" value="TreeGrafter"/>
</dbReference>
<keyword evidence="6" id="KW-0411">Iron-sulfur</keyword>
<dbReference type="AlphaFoldDB" id="A0A521CP87"/>
<dbReference type="PROSITE" id="PS00198">
    <property type="entry name" value="4FE4S_FER_1"/>
    <property type="match status" value="2"/>
</dbReference>
<proteinExistence type="predicted"/>
<dbReference type="Pfam" id="PF13187">
    <property type="entry name" value="Fer4_9"/>
    <property type="match status" value="1"/>
</dbReference>
<dbReference type="GO" id="GO:0046872">
    <property type="term" value="F:metal ion binding"/>
    <property type="evidence" value="ECO:0007669"/>
    <property type="project" value="UniProtKB-KW"/>
</dbReference>
<feature type="domain" description="4Fe-4S ferredoxin-type" evidence="8">
    <location>
        <begin position="477"/>
        <end position="506"/>
    </location>
</feature>
<dbReference type="OrthoDB" id="9810688at2"/>
<evidence type="ECO:0000256" key="2">
    <source>
        <dbReference type="ARBA" id="ARBA00022485"/>
    </source>
</evidence>
<dbReference type="PANTHER" id="PTHR30176:SF3">
    <property type="entry name" value="FERREDOXIN-TYPE PROTEIN NAPH"/>
    <property type="match status" value="1"/>
</dbReference>